<keyword evidence="4" id="KW-1185">Reference proteome</keyword>
<evidence type="ECO:0000256" key="1">
    <source>
        <dbReference type="ARBA" id="ARBA00023239"/>
    </source>
</evidence>
<dbReference type="GO" id="GO:0005737">
    <property type="term" value="C:cytoplasm"/>
    <property type="evidence" value="ECO:0007669"/>
    <property type="project" value="TreeGrafter"/>
</dbReference>
<evidence type="ECO:0000313" key="4">
    <source>
        <dbReference type="Proteomes" id="UP000612808"/>
    </source>
</evidence>
<dbReference type="Proteomes" id="UP000612808">
    <property type="component" value="Unassembled WGS sequence"/>
</dbReference>
<feature type="domain" description="Amidohydrolase-related" evidence="2">
    <location>
        <begin position="44"/>
        <end position="244"/>
    </location>
</feature>
<evidence type="ECO:0000313" key="3">
    <source>
        <dbReference type="EMBL" id="GID15339.1"/>
    </source>
</evidence>
<dbReference type="SUPFAM" id="SSF51556">
    <property type="entry name" value="Metallo-dependent hydrolases"/>
    <property type="match status" value="1"/>
</dbReference>
<dbReference type="EMBL" id="BOMB01000041">
    <property type="protein sequence ID" value="GID15339.1"/>
    <property type="molecule type" value="Genomic_DNA"/>
</dbReference>
<accession>A0A8J3JEQ6</accession>
<dbReference type="GO" id="GO:0019748">
    <property type="term" value="P:secondary metabolic process"/>
    <property type="evidence" value="ECO:0007669"/>
    <property type="project" value="TreeGrafter"/>
</dbReference>
<dbReference type="PANTHER" id="PTHR21240">
    <property type="entry name" value="2-AMINO-3-CARBOXYLMUCONATE-6-SEMIALDEHYDE DECARBOXYLASE"/>
    <property type="match status" value="1"/>
</dbReference>
<protein>
    <recommendedName>
        <fullName evidence="2">Amidohydrolase-related domain-containing protein</fullName>
    </recommendedName>
</protein>
<dbReference type="InterPro" id="IPR006680">
    <property type="entry name" value="Amidohydro-rel"/>
</dbReference>
<evidence type="ECO:0000259" key="2">
    <source>
        <dbReference type="Pfam" id="PF04909"/>
    </source>
</evidence>
<proteinExistence type="predicted"/>
<reference evidence="3" key="1">
    <citation type="submission" date="2021-01" db="EMBL/GenBank/DDBJ databases">
        <title>Whole genome shotgun sequence of Actinocatenispora rupis NBRC 107355.</title>
        <authorList>
            <person name="Komaki H."/>
            <person name="Tamura T."/>
        </authorList>
    </citation>
    <scope>NUCLEOTIDE SEQUENCE</scope>
    <source>
        <strain evidence="3">NBRC 107355</strain>
    </source>
</reference>
<dbReference type="InterPro" id="IPR032465">
    <property type="entry name" value="ACMSD"/>
</dbReference>
<dbReference type="GO" id="GO:0016787">
    <property type="term" value="F:hydrolase activity"/>
    <property type="evidence" value="ECO:0007669"/>
    <property type="project" value="InterPro"/>
</dbReference>
<dbReference type="AlphaFoldDB" id="A0A8J3JEQ6"/>
<dbReference type="GO" id="GO:0016831">
    <property type="term" value="F:carboxy-lyase activity"/>
    <property type="evidence" value="ECO:0007669"/>
    <property type="project" value="InterPro"/>
</dbReference>
<keyword evidence="1" id="KW-0456">Lyase</keyword>
<dbReference type="InterPro" id="IPR032466">
    <property type="entry name" value="Metal_Hydrolase"/>
</dbReference>
<name>A0A8J3JEQ6_9ACTN</name>
<comment type="caution">
    <text evidence="3">The sequence shown here is derived from an EMBL/GenBank/DDBJ whole genome shotgun (WGS) entry which is preliminary data.</text>
</comment>
<dbReference type="PANTHER" id="PTHR21240:SF28">
    <property type="entry name" value="ISO-OROTATE DECARBOXYLASE (EUROFUNG)"/>
    <property type="match status" value="1"/>
</dbReference>
<dbReference type="Gene3D" id="3.20.20.140">
    <property type="entry name" value="Metal-dependent hydrolases"/>
    <property type="match status" value="1"/>
</dbReference>
<dbReference type="Pfam" id="PF04909">
    <property type="entry name" value="Amidohydro_2"/>
    <property type="match status" value="1"/>
</dbReference>
<sequence length="250" mass="26571">MVTISGAHVLDAHVRIGASREAALPVDTLLATMNRLGIDAALIAPPERCIAYHNAEGNALTAESAAASGDRLRAYAVANPWRGTDAIADLDRARSAGAVALAVDPVLQGFDLHDGLLDPLLRKASEWNWPVYVRTGTPPTALPLPLASLARRHPDVTFIMGRSGATDFWIDAVPALRYAPNLLADTSYAPWDTVLSGFGADPAVGPGRVVFATDAPYTVPDVELQRILDWPLPAADRARVLGENLAHLLP</sequence>
<gene>
    <name evidence="3" type="ORF">Aru02nite_62280</name>
</gene>
<organism evidence="3 4">
    <name type="scientific">Actinocatenispora rupis</name>
    <dbReference type="NCBI Taxonomy" id="519421"/>
    <lineage>
        <taxon>Bacteria</taxon>
        <taxon>Bacillati</taxon>
        <taxon>Actinomycetota</taxon>
        <taxon>Actinomycetes</taxon>
        <taxon>Micromonosporales</taxon>
        <taxon>Micromonosporaceae</taxon>
        <taxon>Actinocatenispora</taxon>
    </lineage>
</organism>